<evidence type="ECO:0000313" key="1">
    <source>
        <dbReference type="EMBL" id="MCO1335112.1"/>
    </source>
</evidence>
<gene>
    <name evidence="1" type="ORF">MO867_12300</name>
</gene>
<name>A0A9X2J509_9GAMM</name>
<keyword evidence="2" id="KW-1185">Reference proteome</keyword>
<dbReference type="AlphaFoldDB" id="A0A9X2J509"/>
<organism evidence="1 2">
    <name type="scientific">Microbulbifer okhotskensis</name>
    <dbReference type="NCBI Taxonomy" id="2926617"/>
    <lineage>
        <taxon>Bacteria</taxon>
        <taxon>Pseudomonadati</taxon>
        <taxon>Pseudomonadota</taxon>
        <taxon>Gammaproteobacteria</taxon>
        <taxon>Cellvibrionales</taxon>
        <taxon>Microbulbiferaceae</taxon>
        <taxon>Microbulbifer</taxon>
    </lineage>
</organism>
<reference evidence="1" key="1">
    <citation type="journal article" date="2022" name="Arch. Microbiol.">
        <title>Microbulbifer okhotskensis sp. nov., isolated from a deep bottom sediment of the Okhotsk Sea.</title>
        <authorList>
            <person name="Romanenko L."/>
            <person name="Kurilenko V."/>
            <person name="Otstavnykh N."/>
            <person name="Velansky P."/>
            <person name="Isaeva M."/>
            <person name="Mikhailov V."/>
        </authorList>
    </citation>
    <scope>NUCLEOTIDE SEQUENCE</scope>
    <source>
        <strain evidence="1">OS29</strain>
    </source>
</reference>
<accession>A0A9X2J509</accession>
<evidence type="ECO:0000313" key="2">
    <source>
        <dbReference type="Proteomes" id="UP001139028"/>
    </source>
</evidence>
<comment type="caution">
    <text evidence="1">The sequence shown here is derived from an EMBL/GenBank/DDBJ whole genome shotgun (WGS) entry which is preliminary data.</text>
</comment>
<dbReference type="EMBL" id="JALBWM010000050">
    <property type="protein sequence ID" value="MCO1335112.1"/>
    <property type="molecule type" value="Genomic_DNA"/>
</dbReference>
<dbReference type="RefSeq" id="WP_252467745.1">
    <property type="nucleotide sequence ID" value="NZ_JALBWM010000050.1"/>
</dbReference>
<sequence length="226" mass="24512">MSRTEIDIRPPQNFGKVVSRHRTAKMVAGTVGSAAYYGTWGAQTATGATLTGLATGTAVATSATGIGLIVAGTALSVGYAGLAARSAYKTHNHLNALKKIYASRKTYDCPCQGSIAHDYVSGQVLPYIIQQKTKKLHRKMVESAPGISTAEYTRKALKNIYKRTRGTLGKKRTFAAEWLAQHLISHDCELANAIVAELYSEEEMLWIRTQDNDVVAPLLELKLKSV</sequence>
<proteinExistence type="predicted"/>
<protein>
    <submittedName>
        <fullName evidence="1">Uncharacterized protein</fullName>
    </submittedName>
</protein>
<dbReference type="Proteomes" id="UP001139028">
    <property type="component" value="Unassembled WGS sequence"/>
</dbReference>